<dbReference type="NCBIfam" id="NF004402">
    <property type="entry name" value="PRK05758.2-2"/>
    <property type="match status" value="1"/>
</dbReference>
<evidence type="ECO:0000256" key="6">
    <source>
        <dbReference type="ARBA" id="ARBA00023196"/>
    </source>
</evidence>
<accession>E6L0K2</accession>
<keyword evidence="7 8" id="KW-0066">ATP synthesis</keyword>
<dbReference type="HAMAP" id="MF_01416">
    <property type="entry name" value="ATP_synth_delta_bact"/>
    <property type="match status" value="1"/>
</dbReference>
<dbReference type="NCBIfam" id="NF004404">
    <property type="entry name" value="PRK05758.2-5"/>
    <property type="match status" value="1"/>
</dbReference>
<dbReference type="Gene3D" id="1.10.520.20">
    <property type="entry name" value="N-terminal domain of the delta subunit of the F1F0-ATP synthase"/>
    <property type="match status" value="1"/>
</dbReference>
<organism evidence="9 10">
    <name type="scientific">Aggregatibacter segnis ATCC 33393</name>
    <dbReference type="NCBI Taxonomy" id="888057"/>
    <lineage>
        <taxon>Bacteria</taxon>
        <taxon>Pseudomonadati</taxon>
        <taxon>Pseudomonadota</taxon>
        <taxon>Gammaproteobacteria</taxon>
        <taxon>Pasteurellales</taxon>
        <taxon>Pasteurellaceae</taxon>
        <taxon>Aggregatibacter</taxon>
    </lineage>
</organism>
<sequence>MQNYKKVELMSELTTIARPYAKAAFDFAVEQSRSDKSAVEKWNEMLGFLAELVKNEAMQSYLTSSFSAQKLADTVISICGEQLDQYGQNLVRLMAENKRLTVLPQVFKEFQHYVEEYKAIAEVKVTSAQPLSAMQQEKIAAAMEKRLAQKVKLNCNVDSSLIAGVIIRTEDFVIDGSSRGQLARLANELQL</sequence>
<dbReference type="InterPro" id="IPR020781">
    <property type="entry name" value="ATPase_OSCP/d_CS"/>
</dbReference>
<dbReference type="HOGENOM" id="CLU_085114_3_0_6"/>
<protein>
    <recommendedName>
        <fullName evidence="8">ATP synthase subunit delta</fullName>
    </recommendedName>
    <alternativeName>
        <fullName evidence="8">ATP synthase F(1) sector subunit delta</fullName>
    </alternativeName>
    <alternativeName>
        <fullName evidence="8">F-type ATPase subunit delta</fullName>
        <shortName evidence="8">F-ATPase subunit delta</shortName>
    </alternativeName>
</protein>
<dbReference type="GO" id="GO:0046933">
    <property type="term" value="F:proton-transporting ATP synthase activity, rotational mechanism"/>
    <property type="evidence" value="ECO:0007669"/>
    <property type="project" value="UniProtKB-UniRule"/>
</dbReference>
<dbReference type="EMBL" id="AEPS01000015">
    <property type="protein sequence ID" value="EFU66763.1"/>
    <property type="molecule type" value="Genomic_DNA"/>
</dbReference>
<evidence type="ECO:0000256" key="8">
    <source>
        <dbReference type="HAMAP-Rule" id="MF_01416"/>
    </source>
</evidence>
<comment type="caution">
    <text evidence="9">The sequence shown here is derived from an EMBL/GenBank/DDBJ whole genome shotgun (WGS) entry which is preliminary data.</text>
</comment>
<keyword evidence="3 8" id="KW-0375">Hydrogen ion transport</keyword>
<keyword evidence="9" id="KW-0378">Hydrolase</keyword>
<evidence type="ECO:0000256" key="5">
    <source>
        <dbReference type="ARBA" id="ARBA00023136"/>
    </source>
</evidence>
<dbReference type="Pfam" id="PF00213">
    <property type="entry name" value="OSCP"/>
    <property type="match status" value="1"/>
</dbReference>
<reference evidence="9 10" key="1">
    <citation type="submission" date="2010-12" db="EMBL/GenBank/DDBJ databases">
        <authorList>
            <person name="Muzny D."/>
            <person name="Qin X."/>
            <person name="Deng J."/>
            <person name="Jiang H."/>
            <person name="Liu Y."/>
            <person name="Qu J."/>
            <person name="Song X.-Z."/>
            <person name="Zhang L."/>
            <person name="Thornton R."/>
            <person name="Coyle M."/>
            <person name="Francisco L."/>
            <person name="Jackson L."/>
            <person name="Javaid M."/>
            <person name="Korchina V."/>
            <person name="Kovar C."/>
            <person name="Mata R."/>
            <person name="Mathew T."/>
            <person name="Ngo R."/>
            <person name="Nguyen L."/>
            <person name="Nguyen N."/>
            <person name="Okwuonu G."/>
            <person name="Ongeri F."/>
            <person name="Pham C."/>
            <person name="Simmons D."/>
            <person name="Wilczek-Boney K."/>
            <person name="Hale W."/>
            <person name="Jakkamsetti A."/>
            <person name="Pham P."/>
            <person name="Ruth R."/>
            <person name="San Lucas F."/>
            <person name="Warren J."/>
            <person name="Zhang J."/>
            <person name="Zhao Z."/>
            <person name="Zhou C."/>
            <person name="Zhu D."/>
            <person name="Lee S."/>
            <person name="Bess C."/>
            <person name="Blankenburg K."/>
            <person name="Forbes L."/>
            <person name="Fu Q."/>
            <person name="Gubbala S."/>
            <person name="Hirani K."/>
            <person name="Jayaseelan J.C."/>
            <person name="Lara F."/>
            <person name="Munidasa M."/>
            <person name="Palculict T."/>
            <person name="Patil S."/>
            <person name="Pu L.-L."/>
            <person name="Saada N."/>
            <person name="Tang L."/>
            <person name="Weissenberger G."/>
            <person name="Zhu Y."/>
            <person name="Hemphill L."/>
            <person name="Shang Y."/>
            <person name="Youmans B."/>
            <person name="Ayvaz T."/>
            <person name="Ross M."/>
            <person name="Santibanez J."/>
            <person name="Aqrawi P."/>
            <person name="Gross S."/>
            <person name="Joshi V."/>
            <person name="Fowler G."/>
            <person name="Nazareth L."/>
            <person name="Reid J."/>
            <person name="Worley K."/>
            <person name="Petrosino J."/>
            <person name="Highlander S."/>
            <person name="Gibbs R."/>
        </authorList>
    </citation>
    <scope>NUCLEOTIDE SEQUENCE [LARGE SCALE GENOMIC DNA]</scope>
    <source>
        <strain evidence="9 10">ATCC 33393</strain>
    </source>
</reference>
<proteinExistence type="inferred from homology"/>
<name>E6L0K2_9PAST</name>
<dbReference type="GO" id="GO:0005886">
    <property type="term" value="C:plasma membrane"/>
    <property type="evidence" value="ECO:0007669"/>
    <property type="project" value="UniProtKB-SubCell"/>
</dbReference>
<keyword evidence="8" id="KW-1003">Cell membrane</keyword>
<comment type="function">
    <text evidence="8">This protein is part of the stalk that links CF(0) to CF(1). It either transmits conformational changes from CF(0) to CF(1) or is implicated in proton conduction.</text>
</comment>
<keyword evidence="2 8" id="KW-0813">Transport</keyword>
<keyword evidence="10" id="KW-1185">Reference proteome</keyword>
<gene>
    <name evidence="8 9" type="primary">atpH</name>
    <name evidence="9" type="ORF">HMPREF9064_1906</name>
</gene>
<evidence type="ECO:0000256" key="2">
    <source>
        <dbReference type="ARBA" id="ARBA00022448"/>
    </source>
</evidence>
<keyword evidence="5 8" id="KW-0472">Membrane</keyword>
<dbReference type="PRINTS" id="PR00125">
    <property type="entry name" value="ATPASEDELTA"/>
</dbReference>
<dbReference type="PANTHER" id="PTHR11910">
    <property type="entry name" value="ATP SYNTHASE DELTA CHAIN"/>
    <property type="match status" value="1"/>
</dbReference>
<dbReference type="PROSITE" id="PS00389">
    <property type="entry name" value="ATPASE_DELTA"/>
    <property type="match status" value="1"/>
</dbReference>
<evidence type="ECO:0000256" key="7">
    <source>
        <dbReference type="ARBA" id="ARBA00023310"/>
    </source>
</evidence>
<evidence type="ECO:0000313" key="9">
    <source>
        <dbReference type="EMBL" id="EFU66763.1"/>
    </source>
</evidence>
<dbReference type="AlphaFoldDB" id="E6L0K2"/>
<dbReference type="InterPro" id="IPR026015">
    <property type="entry name" value="ATP_synth_OSCP/delta_N_sf"/>
</dbReference>
<dbReference type="NCBIfam" id="TIGR01145">
    <property type="entry name" value="ATP_synt_delta"/>
    <property type="match status" value="1"/>
</dbReference>
<keyword evidence="6 8" id="KW-0139">CF(1)</keyword>
<dbReference type="STRING" id="739.GCA_001059425_01492"/>
<comment type="subcellular location">
    <subcellularLocation>
        <location evidence="8">Cell membrane</location>
        <topology evidence="8">Peripheral membrane protein</topology>
    </subcellularLocation>
    <subcellularLocation>
        <location evidence="1">Membrane</location>
    </subcellularLocation>
</comment>
<evidence type="ECO:0000256" key="1">
    <source>
        <dbReference type="ARBA" id="ARBA00004370"/>
    </source>
</evidence>
<evidence type="ECO:0000256" key="4">
    <source>
        <dbReference type="ARBA" id="ARBA00023065"/>
    </source>
</evidence>
<evidence type="ECO:0000256" key="3">
    <source>
        <dbReference type="ARBA" id="ARBA00022781"/>
    </source>
</evidence>
<dbReference type="InterPro" id="IPR000711">
    <property type="entry name" value="ATPase_OSCP/dsu"/>
</dbReference>
<dbReference type="Proteomes" id="UP000032871">
    <property type="component" value="Unassembled WGS sequence"/>
</dbReference>
<dbReference type="GO" id="GO:0016787">
    <property type="term" value="F:hydrolase activity"/>
    <property type="evidence" value="ECO:0007669"/>
    <property type="project" value="UniProtKB-KW"/>
</dbReference>
<comment type="function">
    <text evidence="8">F(1)F(0) ATP synthase produces ATP from ADP in the presence of a proton or sodium gradient. F-type ATPases consist of two structural domains, F(1) containing the extramembraneous catalytic core and F(0) containing the membrane proton channel, linked together by a central stalk and a peripheral stalk. During catalysis, ATP synthesis in the catalytic domain of F(1) is coupled via a rotary mechanism of the central stalk subunits to proton translocation.</text>
</comment>
<comment type="similarity">
    <text evidence="8">Belongs to the ATPase delta chain family.</text>
</comment>
<dbReference type="GO" id="GO:0045259">
    <property type="term" value="C:proton-transporting ATP synthase complex"/>
    <property type="evidence" value="ECO:0007669"/>
    <property type="project" value="UniProtKB-KW"/>
</dbReference>
<keyword evidence="4 8" id="KW-0406">Ion transport</keyword>
<evidence type="ECO:0000313" key="10">
    <source>
        <dbReference type="Proteomes" id="UP000032871"/>
    </source>
</evidence>
<dbReference type="SUPFAM" id="SSF47928">
    <property type="entry name" value="N-terminal domain of the delta subunit of the F1F0-ATP synthase"/>
    <property type="match status" value="1"/>
</dbReference>